<dbReference type="GO" id="GO:0016020">
    <property type="term" value="C:membrane"/>
    <property type="evidence" value="ECO:0007669"/>
    <property type="project" value="UniProtKB-SubCell"/>
</dbReference>
<evidence type="ECO:0000256" key="5">
    <source>
        <dbReference type="ARBA" id="ARBA00023170"/>
    </source>
</evidence>
<dbReference type="Proteomes" id="UP000265040">
    <property type="component" value="Chromosome 17"/>
</dbReference>
<keyword evidence="9" id="KW-1185">Reference proteome</keyword>
<dbReference type="PANTHER" id="PTHR19256">
    <property type="entry name" value="T-CELL RECEPTOR GAMMA CHAIN"/>
    <property type="match status" value="1"/>
</dbReference>
<dbReference type="PROSITE" id="PS50835">
    <property type="entry name" value="IG_LIKE"/>
    <property type="match status" value="1"/>
</dbReference>
<evidence type="ECO:0000256" key="2">
    <source>
        <dbReference type="ARBA" id="ARBA00022692"/>
    </source>
</evidence>
<dbReference type="CDD" id="cd00099">
    <property type="entry name" value="IgV"/>
    <property type="match status" value="1"/>
</dbReference>
<dbReference type="PANTHER" id="PTHR19256:SF65">
    <property type="entry name" value="T CELL RECEPTOR GAMMA CONSTANT 1-RELATED"/>
    <property type="match status" value="1"/>
</dbReference>
<evidence type="ECO:0000259" key="7">
    <source>
        <dbReference type="PROSITE" id="PS50835"/>
    </source>
</evidence>
<evidence type="ECO:0000313" key="8">
    <source>
        <dbReference type="Ensembl" id="ENSATEP00000067884.1"/>
    </source>
</evidence>
<comment type="subcellular location">
    <subcellularLocation>
        <location evidence="1">Membrane</location>
    </subcellularLocation>
</comment>
<dbReference type="GeneTree" id="ENSGT00670000098480"/>
<dbReference type="InterPro" id="IPR013783">
    <property type="entry name" value="Ig-like_fold"/>
</dbReference>
<accession>A0A7N6BWJ5</accession>
<dbReference type="SUPFAM" id="SSF48726">
    <property type="entry name" value="Immunoglobulin"/>
    <property type="match status" value="1"/>
</dbReference>
<dbReference type="InterPro" id="IPR051117">
    <property type="entry name" value="TRG_var/const_region"/>
</dbReference>
<sequence>VSMAAELVQDQLSVTRRVGETVSISCTGVDDCDNNYIYWYQKKETFTLILGVNRYKGNVNSEFNHPQKKDFSAVRKQNGCELVIIKISPSHSASYYCSCYKSGSHSEK</sequence>
<feature type="domain" description="Ig-like" evidence="7">
    <location>
        <begin position="19"/>
        <end position="108"/>
    </location>
</feature>
<keyword evidence="4" id="KW-0472">Membrane</keyword>
<keyword evidence="6" id="KW-0393">Immunoglobulin domain</keyword>
<keyword evidence="2" id="KW-0812">Transmembrane</keyword>
<evidence type="ECO:0000256" key="1">
    <source>
        <dbReference type="ARBA" id="ARBA00004370"/>
    </source>
</evidence>
<dbReference type="InterPro" id="IPR007110">
    <property type="entry name" value="Ig-like_dom"/>
</dbReference>
<dbReference type="SMART" id="SM00409">
    <property type="entry name" value="IG"/>
    <property type="match status" value="1"/>
</dbReference>
<dbReference type="InterPro" id="IPR003599">
    <property type="entry name" value="Ig_sub"/>
</dbReference>
<evidence type="ECO:0000256" key="4">
    <source>
        <dbReference type="ARBA" id="ARBA00023136"/>
    </source>
</evidence>
<proteinExistence type="predicted"/>
<dbReference type="Pfam" id="PF07686">
    <property type="entry name" value="V-set"/>
    <property type="match status" value="1"/>
</dbReference>
<dbReference type="AlphaFoldDB" id="A0A7N6BWJ5"/>
<dbReference type="OrthoDB" id="8924181at2759"/>
<dbReference type="InterPro" id="IPR036179">
    <property type="entry name" value="Ig-like_dom_sf"/>
</dbReference>
<dbReference type="Gene3D" id="2.60.40.10">
    <property type="entry name" value="Immunoglobulins"/>
    <property type="match status" value="1"/>
</dbReference>
<reference evidence="8" key="1">
    <citation type="submission" date="2021-04" db="EMBL/GenBank/DDBJ databases">
        <authorList>
            <consortium name="Wellcome Sanger Institute Data Sharing"/>
        </authorList>
    </citation>
    <scope>NUCLEOTIDE SEQUENCE [LARGE SCALE GENOMIC DNA]</scope>
</reference>
<evidence type="ECO:0000256" key="3">
    <source>
        <dbReference type="ARBA" id="ARBA00022989"/>
    </source>
</evidence>
<keyword evidence="5" id="KW-0675">Receptor</keyword>
<dbReference type="InterPro" id="IPR013106">
    <property type="entry name" value="Ig_V-set"/>
</dbReference>
<keyword evidence="3" id="KW-1133">Transmembrane helix</keyword>
<dbReference type="Ensembl" id="ENSATET00000044469.1">
    <property type="protein sequence ID" value="ENSATEP00000067884.1"/>
    <property type="gene ID" value="ENSATEG00000029352.1"/>
</dbReference>
<name>A0A7N6BWJ5_ANATE</name>
<organism evidence="8 9">
    <name type="scientific">Anabas testudineus</name>
    <name type="common">Climbing perch</name>
    <name type="synonym">Anthias testudineus</name>
    <dbReference type="NCBI Taxonomy" id="64144"/>
    <lineage>
        <taxon>Eukaryota</taxon>
        <taxon>Metazoa</taxon>
        <taxon>Chordata</taxon>
        <taxon>Craniata</taxon>
        <taxon>Vertebrata</taxon>
        <taxon>Euteleostomi</taxon>
        <taxon>Actinopterygii</taxon>
        <taxon>Neopterygii</taxon>
        <taxon>Teleostei</taxon>
        <taxon>Neoteleostei</taxon>
        <taxon>Acanthomorphata</taxon>
        <taxon>Anabantaria</taxon>
        <taxon>Anabantiformes</taxon>
        <taxon>Anabantoidei</taxon>
        <taxon>Anabantidae</taxon>
        <taxon>Anabas</taxon>
    </lineage>
</organism>
<protein>
    <recommendedName>
        <fullName evidence="7">Ig-like domain-containing protein</fullName>
    </recommendedName>
</protein>
<evidence type="ECO:0000313" key="9">
    <source>
        <dbReference type="Proteomes" id="UP000265040"/>
    </source>
</evidence>
<reference evidence="8" key="3">
    <citation type="submission" date="2025-09" db="UniProtKB">
        <authorList>
            <consortium name="Ensembl"/>
        </authorList>
    </citation>
    <scope>IDENTIFICATION</scope>
</reference>
<dbReference type="InParanoid" id="A0A7N6BWJ5"/>
<evidence type="ECO:0000256" key="6">
    <source>
        <dbReference type="ARBA" id="ARBA00023319"/>
    </source>
</evidence>
<reference evidence="8" key="2">
    <citation type="submission" date="2025-08" db="UniProtKB">
        <authorList>
            <consortium name="Ensembl"/>
        </authorList>
    </citation>
    <scope>IDENTIFICATION</scope>
</reference>